<comment type="subcellular location">
    <subcellularLocation>
        <location evidence="1">Secreted</location>
    </subcellularLocation>
</comment>
<keyword evidence="4 5" id="KW-0732">Signal</keyword>
<dbReference type="InterPro" id="IPR001534">
    <property type="entry name" value="Transthyretin-like"/>
</dbReference>
<comment type="similarity">
    <text evidence="2">Belongs to the nematode transthyretin-like family.</text>
</comment>
<evidence type="ECO:0000256" key="1">
    <source>
        <dbReference type="ARBA" id="ARBA00004613"/>
    </source>
</evidence>
<evidence type="ECO:0000256" key="3">
    <source>
        <dbReference type="ARBA" id="ARBA00022525"/>
    </source>
</evidence>
<dbReference type="EMBL" id="BTRK01000004">
    <property type="protein sequence ID" value="GMR50483.1"/>
    <property type="molecule type" value="Genomic_DNA"/>
</dbReference>
<evidence type="ECO:0008006" key="8">
    <source>
        <dbReference type="Google" id="ProtNLM"/>
    </source>
</evidence>
<evidence type="ECO:0000256" key="2">
    <source>
        <dbReference type="ARBA" id="ARBA00010112"/>
    </source>
</evidence>
<dbReference type="PANTHER" id="PTHR21700">
    <property type="entry name" value="TRANSTHYRETIN-LIKE FAMILY PROTEIN-RELATED"/>
    <property type="match status" value="1"/>
</dbReference>
<accession>A0AAN5CTK4</accession>
<protein>
    <recommendedName>
        <fullName evidence="8">Transthyretin-like family protein</fullName>
    </recommendedName>
</protein>
<feature type="chain" id="PRO_5043036331" description="Transthyretin-like family protein" evidence="5">
    <location>
        <begin position="25"/>
        <end position="149"/>
    </location>
</feature>
<feature type="signal peptide" evidence="5">
    <location>
        <begin position="1"/>
        <end position="24"/>
    </location>
</feature>
<dbReference type="Gene3D" id="2.60.40.3330">
    <property type="match status" value="1"/>
</dbReference>
<keyword evidence="7" id="KW-1185">Reference proteome</keyword>
<dbReference type="Pfam" id="PF01060">
    <property type="entry name" value="TTR-52"/>
    <property type="match status" value="1"/>
</dbReference>
<proteinExistence type="inferred from homology"/>
<evidence type="ECO:0000313" key="6">
    <source>
        <dbReference type="EMBL" id="GMR50483.1"/>
    </source>
</evidence>
<dbReference type="AlphaFoldDB" id="A0AAN5CTK4"/>
<name>A0AAN5CTK4_9BILA</name>
<sequence>LSNMAVSVKWALLLTLAVFPIIEAIGSKQNVTVRGQLKCKYKNVPNTVVELWDKETLKKDDLLEKFTTEAQGHFFIVGYDTQISKIKPYVRIEHTCGAKPGCHKVTEITLDPMWVGKAKDLAFVQLDKDTRDDTDVKMSVRDECPPKRA</sequence>
<dbReference type="GO" id="GO:0005576">
    <property type="term" value="C:extracellular region"/>
    <property type="evidence" value="ECO:0007669"/>
    <property type="project" value="UniProtKB-SubCell"/>
</dbReference>
<evidence type="ECO:0000256" key="4">
    <source>
        <dbReference type="ARBA" id="ARBA00022729"/>
    </source>
</evidence>
<gene>
    <name evidence="6" type="ORF">PMAYCL1PPCAC_20678</name>
</gene>
<organism evidence="6 7">
    <name type="scientific">Pristionchus mayeri</name>
    <dbReference type="NCBI Taxonomy" id="1317129"/>
    <lineage>
        <taxon>Eukaryota</taxon>
        <taxon>Metazoa</taxon>
        <taxon>Ecdysozoa</taxon>
        <taxon>Nematoda</taxon>
        <taxon>Chromadorea</taxon>
        <taxon>Rhabditida</taxon>
        <taxon>Rhabditina</taxon>
        <taxon>Diplogasteromorpha</taxon>
        <taxon>Diplogasteroidea</taxon>
        <taxon>Neodiplogasteridae</taxon>
        <taxon>Pristionchus</taxon>
    </lineage>
</organism>
<evidence type="ECO:0000256" key="5">
    <source>
        <dbReference type="SAM" id="SignalP"/>
    </source>
</evidence>
<comment type="caution">
    <text evidence="6">The sequence shown here is derived from an EMBL/GenBank/DDBJ whole genome shotgun (WGS) entry which is preliminary data.</text>
</comment>
<dbReference type="Proteomes" id="UP001328107">
    <property type="component" value="Unassembled WGS sequence"/>
</dbReference>
<dbReference type="PANTHER" id="PTHR21700:SF30">
    <property type="entry name" value="TRANSTHYRETIN-LIKE FAMILY PROTEIN"/>
    <property type="match status" value="1"/>
</dbReference>
<dbReference type="InterPro" id="IPR038479">
    <property type="entry name" value="Transthyretin-like_sf"/>
</dbReference>
<feature type="non-terminal residue" evidence="6">
    <location>
        <position position="1"/>
    </location>
</feature>
<keyword evidence="3" id="KW-0964">Secreted</keyword>
<reference evidence="7" key="1">
    <citation type="submission" date="2022-10" db="EMBL/GenBank/DDBJ databases">
        <title>Genome assembly of Pristionchus species.</title>
        <authorList>
            <person name="Yoshida K."/>
            <person name="Sommer R.J."/>
        </authorList>
    </citation>
    <scope>NUCLEOTIDE SEQUENCE [LARGE SCALE GENOMIC DNA]</scope>
    <source>
        <strain evidence="7">RS5460</strain>
    </source>
</reference>
<evidence type="ECO:0000313" key="7">
    <source>
        <dbReference type="Proteomes" id="UP001328107"/>
    </source>
</evidence>
<dbReference type="GO" id="GO:0009986">
    <property type="term" value="C:cell surface"/>
    <property type="evidence" value="ECO:0007669"/>
    <property type="project" value="InterPro"/>
</dbReference>